<name>A0A671NI89_9TELE</name>
<accession>A0A671NI89</accession>
<dbReference type="Ensembl" id="ENSSANT00000048745.1">
    <property type="protein sequence ID" value="ENSSANP00000045816.1"/>
    <property type="gene ID" value="ENSSANG00000023174.1"/>
</dbReference>
<dbReference type="Proteomes" id="UP000472260">
    <property type="component" value="Unassembled WGS sequence"/>
</dbReference>
<protein>
    <recommendedName>
        <fullName evidence="3">RRM domain-containing protein</fullName>
    </recommendedName>
</protein>
<evidence type="ECO:0008006" key="3">
    <source>
        <dbReference type="Google" id="ProtNLM"/>
    </source>
</evidence>
<keyword evidence="2" id="KW-1185">Reference proteome</keyword>
<reference evidence="1" key="1">
    <citation type="submission" date="2025-08" db="UniProtKB">
        <authorList>
            <consortium name="Ensembl"/>
        </authorList>
    </citation>
    <scope>IDENTIFICATION</scope>
</reference>
<organism evidence="1 2">
    <name type="scientific">Sinocyclocheilus anshuiensis</name>
    <dbReference type="NCBI Taxonomy" id="1608454"/>
    <lineage>
        <taxon>Eukaryota</taxon>
        <taxon>Metazoa</taxon>
        <taxon>Chordata</taxon>
        <taxon>Craniata</taxon>
        <taxon>Vertebrata</taxon>
        <taxon>Euteleostomi</taxon>
        <taxon>Actinopterygii</taxon>
        <taxon>Neopterygii</taxon>
        <taxon>Teleostei</taxon>
        <taxon>Ostariophysi</taxon>
        <taxon>Cypriniformes</taxon>
        <taxon>Cyprinidae</taxon>
        <taxon>Cyprininae</taxon>
        <taxon>Sinocyclocheilus</taxon>
    </lineage>
</organism>
<evidence type="ECO:0000313" key="2">
    <source>
        <dbReference type="Proteomes" id="UP000472260"/>
    </source>
</evidence>
<dbReference type="AlphaFoldDB" id="A0A671NI89"/>
<reference evidence="1" key="2">
    <citation type="submission" date="2025-09" db="UniProtKB">
        <authorList>
            <consortium name="Ensembl"/>
        </authorList>
    </citation>
    <scope>IDENTIFICATION</scope>
</reference>
<evidence type="ECO:0000313" key="1">
    <source>
        <dbReference type="Ensembl" id="ENSSANP00000045816.1"/>
    </source>
</evidence>
<sequence>ANNGSVLQLRAITNVIQVTNVSPSSTAEQMRTLFGFIGTIDELRLFPPDVFNKETRNSPAQLLIIMFLRNIVYRLSPGLLGMN</sequence>
<proteinExistence type="predicted"/>